<organism evidence="2 3">
    <name type="scientific">Spiroplasma floricola 23-6</name>
    <dbReference type="NCBI Taxonomy" id="1336749"/>
    <lineage>
        <taxon>Bacteria</taxon>
        <taxon>Bacillati</taxon>
        <taxon>Mycoplasmatota</taxon>
        <taxon>Mollicutes</taxon>
        <taxon>Entomoplasmatales</taxon>
        <taxon>Spiroplasmataceae</taxon>
        <taxon>Spiroplasma</taxon>
    </lineage>
</organism>
<reference evidence="2 3" key="1">
    <citation type="submission" date="2017-12" db="EMBL/GenBank/DDBJ databases">
        <title>Complete genome sequence of Spiroplasma floricola 23-6 (ATCC 29989).</title>
        <authorList>
            <person name="Tsai Y.-M."/>
            <person name="Wu P.-S."/>
            <person name="Lo W.-S."/>
            <person name="Kuo C.-H."/>
        </authorList>
    </citation>
    <scope>NUCLEOTIDE SEQUENCE [LARGE SCALE GENOMIC DNA]</scope>
    <source>
        <strain evidence="2 3">23-6</strain>
    </source>
</reference>
<dbReference type="Proteomes" id="UP000231823">
    <property type="component" value="Chromosome"/>
</dbReference>
<feature type="transmembrane region" description="Helical" evidence="1">
    <location>
        <begin position="18"/>
        <end position="39"/>
    </location>
</feature>
<keyword evidence="1" id="KW-1133">Transmembrane helix</keyword>
<name>A0A2K8SF77_9MOLU</name>
<evidence type="ECO:0000256" key="1">
    <source>
        <dbReference type="SAM" id="Phobius"/>
    </source>
</evidence>
<accession>A0A2K8SF77</accession>
<gene>
    <name evidence="2" type="ORF">SFLOR_v1c04380</name>
</gene>
<evidence type="ECO:0000313" key="3">
    <source>
        <dbReference type="Proteomes" id="UP000231823"/>
    </source>
</evidence>
<keyword evidence="1" id="KW-0812">Transmembrane</keyword>
<dbReference type="AlphaFoldDB" id="A0A2K8SF77"/>
<feature type="transmembrane region" description="Helical" evidence="1">
    <location>
        <begin position="68"/>
        <end position="86"/>
    </location>
</feature>
<protein>
    <submittedName>
        <fullName evidence="2">Uncharacterized protein</fullName>
    </submittedName>
</protein>
<keyword evidence="1" id="KW-0472">Membrane</keyword>
<evidence type="ECO:0000313" key="2">
    <source>
        <dbReference type="EMBL" id="AUB31490.1"/>
    </source>
</evidence>
<sequence>MQISLDFLKDNVKNLKSWILILILTLIYFLIFNIAFFTYKANLSFNFNKTEDSSKLIFLNVLFNYVDWFLYFCIIPFLSFWLVNYLKKIKIINYFFERDAYRNLYIMKYIILWFLSSVIILLIITTSMQLLFALFHFWVIGLKNSGFIFKIFIIKELILILYIPICFLLISSISIIFNKIIIMFSNLIFFIFVFNEHSYSPIFDDWMYGSTLDNKETKYQYSFHESQLFFQSQILKPIENKNKNLTLNIGNVEFTTTFNNWKNNFYFLENDKNNNEIKIQKMYYVDNNKNKDITQYSDQLKENMASNPNAAKEIMFQNSLQILRKGYEVYDINGKLFFSRKNENEVITELKKQIELSYKYIHKNESINLKDQEKPWENLISDGRYTVFNLN</sequence>
<feature type="transmembrane region" description="Helical" evidence="1">
    <location>
        <begin position="106"/>
        <end position="135"/>
    </location>
</feature>
<proteinExistence type="predicted"/>
<dbReference type="KEGG" id="sfz:SFLOR_v1c04380"/>
<dbReference type="EMBL" id="CP025057">
    <property type="protein sequence ID" value="AUB31490.1"/>
    <property type="molecule type" value="Genomic_DNA"/>
</dbReference>
<keyword evidence="3" id="KW-1185">Reference proteome</keyword>